<dbReference type="Gene3D" id="1.25.40.420">
    <property type="match status" value="1"/>
</dbReference>
<dbReference type="AlphaFoldDB" id="A0A9N8H8Z9"/>
<evidence type="ECO:0000256" key="1">
    <source>
        <dbReference type="SAM" id="MobiDB-lite"/>
    </source>
</evidence>
<accession>A0A9N8H8Z9</accession>
<dbReference type="InterPro" id="IPR000210">
    <property type="entry name" value="BTB/POZ_dom"/>
</dbReference>
<dbReference type="InterPro" id="IPR043136">
    <property type="entry name" value="B30.2/SPRY_sf"/>
</dbReference>
<dbReference type="CDD" id="cd18186">
    <property type="entry name" value="BTB_POZ_ZBTB_KLHL-like"/>
    <property type="match status" value="1"/>
</dbReference>
<dbReference type="CDD" id="cd11709">
    <property type="entry name" value="SPRY"/>
    <property type="match status" value="1"/>
</dbReference>
<organism evidence="3 4">
    <name type="scientific">Seminavis robusta</name>
    <dbReference type="NCBI Taxonomy" id="568900"/>
    <lineage>
        <taxon>Eukaryota</taxon>
        <taxon>Sar</taxon>
        <taxon>Stramenopiles</taxon>
        <taxon>Ochrophyta</taxon>
        <taxon>Bacillariophyta</taxon>
        <taxon>Bacillariophyceae</taxon>
        <taxon>Bacillariophycidae</taxon>
        <taxon>Naviculales</taxon>
        <taxon>Naviculaceae</taxon>
        <taxon>Seminavis</taxon>
    </lineage>
</organism>
<feature type="domain" description="BTB" evidence="2">
    <location>
        <begin position="40"/>
        <end position="107"/>
    </location>
</feature>
<dbReference type="OrthoDB" id="2398535at2759"/>
<dbReference type="SUPFAM" id="SSF54695">
    <property type="entry name" value="POZ domain"/>
    <property type="match status" value="1"/>
</dbReference>
<gene>
    <name evidence="3" type="ORF">SEMRO_187_G080940.1</name>
</gene>
<evidence type="ECO:0000313" key="3">
    <source>
        <dbReference type="EMBL" id="CAB9504147.1"/>
    </source>
</evidence>
<reference evidence="3" key="1">
    <citation type="submission" date="2020-06" db="EMBL/GenBank/DDBJ databases">
        <authorList>
            <consortium name="Plant Systems Biology data submission"/>
        </authorList>
    </citation>
    <scope>NUCLEOTIDE SEQUENCE</scope>
    <source>
        <strain evidence="3">D6</strain>
    </source>
</reference>
<dbReference type="PANTHER" id="PTHR24410">
    <property type="entry name" value="HL07962P-RELATED"/>
    <property type="match status" value="1"/>
</dbReference>
<comment type="caution">
    <text evidence="3">The sequence shown here is derived from an EMBL/GenBank/DDBJ whole genome shotgun (WGS) entry which is preliminary data.</text>
</comment>
<dbReference type="EMBL" id="CAICTM010000186">
    <property type="protein sequence ID" value="CAB9504147.1"/>
    <property type="molecule type" value="Genomic_DNA"/>
</dbReference>
<name>A0A9N8H8Z9_9STRA</name>
<sequence length="501" mass="55856">MAVMCECPVEIAFDTSALPDCKEISHHEFLSSFLTDQALTDLSLLGNDGQVVRANRLVLAARSKVFRSMLLGEFAEARKDVIPLNYQGCVLQAILEYILTDSAELLRKGTLLCYSDDGDDDEKEDSNINNNITPSYSSNDGGDDNDNNPFERVKTLVSLMGAAIYFNLPLLCEKVFQHLAHCLKKEPSLSFAVLEAYKQEAPAIPTQLKNLAMSKLSTNIENLDEKCGVSLLSASSLEEILKDNTIQADEQNLFELVLQWAEQEEDDDDNHHHDRSLAASEMIQHHVRLDWIDPEYLSTTVAESNLVSQKSLLEAFKLQALAAKKQHNVVFRRRRCQPVWNSTLSEMSTAGEMRGVDMLQYPSMSSGIHRWTVEVVKDVTFTWLGVALPSKPLDLHKWLGKQDAGWAYGSNGAACHQTDTYNCVHPKFKEGSRVTMTLNLLANDEEKNGTLSASVDGGEEFILFDNLRAQLVPGQEDCGFVPAVSNRAPAKIRLIDIERLC</sequence>
<dbReference type="Proteomes" id="UP001153069">
    <property type="component" value="Unassembled WGS sequence"/>
</dbReference>
<dbReference type="SMART" id="SM00225">
    <property type="entry name" value="BTB"/>
    <property type="match status" value="1"/>
</dbReference>
<feature type="compositionally biased region" description="Polar residues" evidence="1">
    <location>
        <begin position="127"/>
        <end position="138"/>
    </location>
</feature>
<dbReference type="Gene3D" id="2.60.120.920">
    <property type="match status" value="1"/>
</dbReference>
<dbReference type="InterPro" id="IPR011705">
    <property type="entry name" value="BACK"/>
</dbReference>
<evidence type="ECO:0000313" key="4">
    <source>
        <dbReference type="Proteomes" id="UP001153069"/>
    </source>
</evidence>
<evidence type="ECO:0000259" key="2">
    <source>
        <dbReference type="PROSITE" id="PS50097"/>
    </source>
</evidence>
<dbReference type="PROSITE" id="PS50097">
    <property type="entry name" value="BTB"/>
    <property type="match status" value="1"/>
</dbReference>
<feature type="region of interest" description="Disordered" evidence="1">
    <location>
        <begin position="119"/>
        <end position="147"/>
    </location>
</feature>
<keyword evidence="4" id="KW-1185">Reference proteome</keyword>
<dbReference type="InterPro" id="IPR013320">
    <property type="entry name" value="ConA-like_dom_sf"/>
</dbReference>
<dbReference type="Gene3D" id="3.30.710.10">
    <property type="entry name" value="Potassium Channel Kv1.1, Chain A"/>
    <property type="match status" value="1"/>
</dbReference>
<dbReference type="InterPro" id="IPR051481">
    <property type="entry name" value="BTB-POZ/Galectin-3-binding"/>
</dbReference>
<dbReference type="InterPro" id="IPR011333">
    <property type="entry name" value="SKP1/BTB/POZ_sf"/>
</dbReference>
<dbReference type="PANTHER" id="PTHR24410:SF23">
    <property type="entry name" value="BTB DOMAIN-CONTAINING PROTEIN-RELATED"/>
    <property type="match status" value="1"/>
</dbReference>
<dbReference type="Pfam" id="PF00651">
    <property type="entry name" value="BTB"/>
    <property type="match status" value="1"/>
</dbReference>
<protein>
    <recommendedName>
        <fullName evidence="2">BTB domain-containing protein</fullName>
    </recommendedName>
</protein>
<proteinExistence type="predicted"/>
<dbReference type="Pfam" id="PF07707">
    <property type="entry name" value="BACK"/>
    <property type="match status" value="1"/>
</dbReference>
<dbReference type="SUPFAM" id="SSF49899">
    <property type="entry name" value="Concanavalin A-like lectins/glucanases"/>
    <property type="match status" value="1"/>
</dbReference>